<evidence type="ECO:0000259" key="7">
    <source>
        <dbReference type="Pfam" id="PF03330"/>
    </source>
</evidence>
<dbReference type="InterPro" id="IPR034718">
    <property type="entry name" value="RlpA"/>
</dbReference>
<feature type="chain" id="PRO_5009991030" description="Endolytic peptidoglycan transglycosylase RlpA" evidence="6">
    <location>
        <begin position="20"/>
        <end position="256"/>
    </location>
</feature>
<reference evidence="10" key="1">
    <citation type="submission" date="2009-05" db="EMBL/GenBank/DDBJ databases">
        <title>Complete sequence of Tolumonas auensis DSM 9187.</title>
        <authorList>
            <consortium name="US DOE Joint Genome Institute"/>
            <person name="Lucas S."/>
            <person name="Copeland A."/>
            <person name="Lapidus A."/>
            <person name="Glavina del Rio T."/>
            <person name="Tice H."/>
            <person name="Bruce D."/>
            <person name="Goodwin L."/>
            <person name="Pitluck S."/>
            <person name="Chertkov O."/>
            <person name="Brettin T."/>
            <person name="Detter J.C."/>
            <person name="Han C."/>
            <person name="Larimer F."/>
            <person name="Land M."/>
            <person name="Hauser L."/>
            <person name="Kyrpides N."/>
            <person name="Mikhailova N."/>
            <person name="Spring S."/>
            <person name="Beller H."/>
        </authorList>
    </citation>
    <scope>NUCLEOTIDE SEQUENCE [LARGE SCALE GENOMIC DNA]</scope>
    <source>
        <strain evidence="10">DSM 9187 / TA4</strain>
    </source>
</reference>
<dbReference type="InterPro" id="IPR036908">
    <property type="entry name" value="RlpA-like_sf"/>
</dbReference>
<dbReference type="GO" id="GO:0005886">
    <property type="term" value="C:plasma membrane"/>
    <property type="evidence" value="ECO:0007669"/>
    <property type="project" value="UniProtKB-SubCell"/>
</dbReference>
<dbReference type="InterPro" id="IPR007730">
    <property type="entry name" value="SPOR-like_dom"/>
</dbReference>
<dbReference type="GO" id="GO:0042834">
    <property type="term" value="F:peptidoglycan binding"/>
    <property type="evidence" value="ECO:0007669"/>
    <property type="project" value="InterPro"/>
</dbReference>
<proteinExistence type="inferred from homology"/>
<comment type="subcellular location">
    <subcellularLocation>
        <location evidence="4">Cell membrane</location>
        <topology evidence="4">Lipid-anchor</topology>
    </subcellularLocation>
</comment>
<name>C4LCC0_TOLAT</name>
<dbReference type="GO" id="GO:0071555">
    <property type="term" value="P:cell wall organization"/>
    <property type="evidence" value="ECO:0007669"/>
    <property type="project" value="UniProtKB-KW"/>
</dbReference>
<keyword evidence="3 4" id="KW-0961">Cell wall biogenesis/degradation</keyword>
<accession>C4LCC0</accession>
<dbReference type="InterPro" id="IPR012997">
    <property type="entry name" value="RplA"/>
</dbReference>
<evidence type="ECO:0000313" key="9">
    <source>
        <dbReference type="EMBL" id="ACQ94424.1"/>
    </source>
</evidence>
<evidence type="ECO:0000256" key="4">
    <source>
        <dbReference type="HAMAP-Rule" id="MF_02071"/>
    </source>
</evidence>
<dbReference type="EC" id="4.2.2.-" evidence="4"/>
<gene>
    <name evidence="4" type="primary">rlpA</name>
    <name evidence="9" type="ordered locus">Tola_2831</name>
</gene>
<feature type="domain" description="SPOR" evidence="8">
    <location>
        <begin position="189"/>
        <end position="253"/>
    </location>
</feature>
<dbReference type="SUPFAM" id="SSF50685">
    <property type="entry name" value="Barwin-like endoglucanases"/>
    <property type="match status" value="1"/>
</dbReference>
<dbReference type="OrthoDB" id="9779128at2"/>
<dbReference type="PROSITE" id="PS51257">
    <property type="entry name" value="PROKAR_LIPOPROTEIN"/>
    <property type="match status" value="1"/>
</dbReference>
<dbReference type="GO" id="GO:0008932">
    <property type="term" value="F:lytic endotransglycosylase activity"/>
    <property type="evidence" value="ECO:0007669"/>
    <property type="project" value="UniProtKB-UniRule"/>
</dbReference>
<evidence type="ECO:0000259" key="8">
    <source>
        <dbReference type="Pfam" id="PF05036"/>
    </source>
</evidence>
<keyword evidence="4" id="KW-0564">Palmitate</keyword>
<comment type="similarity">
    <text evidence="4 5">Belongs to the RlpA family.</text>
</comment>
<dbReference type="STRING" id="595494.Tola_2831"/>
<dbReference type="GO" id="GO:0009279">
    <property type="term" value="C:cell outer membrane"/>
    <property type="evidence" value="ECO:0007669"/>
    <property type="project" value="TreeGrafter"/>
</dbReference>
<evidence type="ECO:0000256" key="5">
    <source>
        <dbReference type="RuleBase" id="RU003495"/>
    </source>
</evidence>
<keyword evidence="10" id="KW-1185">Reference proteome</keyword>
<dbReference type="Gene3D" id="2.40.40.10">
    <property type="entry name" value="RlpA-like domain"/>
    <property type="match status" value="1"/>
</dbReference>
<evidence type="ECO:0000313" key="10">
    <source>
        <dbReference type="Proteomes" id="UP000009073"/>
    </source>
</evidence>
<evidence type="ECO:0000256" key="6">
    <source>
        <dbReference type="SAM" id="SignalP"/>
    </source>
</evidence>
<dbReference type="GO" id="GO:0000270">
    <property type="term" value="P:peptidoglycan metabolic process"/>
    <property type="evidence" value="ECO:0007669"/>
    <property type="project" value="UniProtKB-UniRule"/>
</dbReference>
<dbReference type="InterPro" id="IPR036680">
    <property type="entry name" value="SPOR-like_sf"/>
</dbReference>
<dbReference type="AlphaFoldDB" id="C4LCC0"/>
<dbReference type="NCBIfam" id="TIGR00413">
    <property type="entry name" value="rlpA"/>
    <property type="match status" value="1"/>
</dbReference>
<dbReference type="eggNOG" id="COG0797">
    <property type="taxonomic scope" value="Bacteria"/>
</dbReference>
<evidence type="ECO:0000256" key="2">
    <source>
        <dbReference type="ARBA" id="ARBA00023239"/>
    </source>
</evidence>
<dbReference type="HAMAP" id="MF_02071">
    <property type="entry name" value="RlpA"/>
    <property type="match status" value="1"/>
</dbReference>
<dbReference type="Pfam" id="PF03330">
    <property type="entry name" value="DPBB_1"/>
    <property type="match status" value="1"/>
</dbReference>
<protein>
    <recommendedName>
        <fullName evidence="4">Endolytic peptidoglycan transglycosylase RlpA</fullName>
        <ecNumber evidence="4">4.2.2.-</ecNumber>
    </recommendedName>
</protein>
<keyword evidence="1 6" id="KW-0732">Signal</keyword>
<evidence type="ECO:0000256" key="3">
    <source>
        <dbReference type="ARBA" id="ARBA00023316"/>
    </source>
</evidence>
<dbReference type="InterPro" id="IPR009009">
    <property type="entry name" value="RlpA-like_DPBB"/>
</dbReference>
<organism evidence="9 10">
    <name type="scientific">Tolumonas auensis (strain DSM 9187 / NBRC 110442 / TA 4)</name>
    <dbReference type="NCBI Taxonomy" id="595494"/>
    <lineage>
        <taxon>Bacteria</taxon>
        <taxon>Pseudomonadati</taxon>
        <taxon>Pseudomonadota</taxon>
        <taxon>Gammaproteobacteria</taxon>
        <taxon>Aeromonadales</taxon>
        <taxon>Aeromonadaceae</taxon>
        <taxon>Tolumonas</taxon>
    </lineage>
</organism>
<evidence type="ECO:0000256" key="1">
    <source>
        <dbReference type="ARBA" id="ARBA00022729"/>
    </source>
</evidence>
<dbReference type="PANTHER" id="PTHR34183">
    <property type="entry name" value="ENDOLYTIC PEPTIDOGLYCAN TRANSGLYCOSYLASE RLPA"/>
    <property type="match status" value="1"/>
</dbReference>
<dbReference type="CDD" id="cd22268">
    <property type="entry name" value="DPBB_RlpA-like"/>
    <property type="match status" value="1"/>
</dbReference>
<reference evidence="9 10" key="2">
    <citation type="journal article" date="2011" name="Stand. Genomic Sci.">
        <title>Complete genome sequence of Tolumonas auensis type strain (TA 4).</title>
        <authorList>
            <person name="Chertkov O."/>
            <person name="Copeland A."/>
            <person name="Lucas S."/>
            <person name="Lapidus A."/>
            <person name="Berry K.W."/>
            <person name="Detter J.C."/>
            <person name="Del Rio T.G."/>
            <person name="Hammon N."/>
            <person name="Dalin E."/>
            <person name="Tice H."/>
            <person name="Pitluck S."/>
            <person name="Richardson P."/>
            <person name="Bruce D."/>
            <person name="Goodwin L."/>
            <person name="Han C."/>
            <person name="Tapia R."/>
            <person name="Saunders E."/>
            <person name="Schmutz J."/>
            <person name="Brettin T."/>
            <person name="Larimer F."/>
            <person name="Land M."/>
            <person name="Hauser L."/>
            <person name="Spring S."/>
            <person name="Rohde M."/>
            <person name="Kyrpides N.C."/>
            <person name="Ivanova N."/>
            <person name="Goker M."/>
            <person name="Beller H.R."/>
            <person name="Klenk H.P."/>
            <person name="Woyke T."/>
        </authorList>
    </citation>
    <scope>NUCLEOTIDE SEQUENCE [LARGE SCALE GENOMIC DNA]</scope>
    <source>
        <strain evidence="10">DSM 9187 / TA4</strain>
    </source>
</reference>
<keyword evidence="2 4" id="KW-0456">Lyase</keyword>
<dbReference type="HOGENOM" id="CLU_042923_3_4_6"/>
<keyword evidence="4" id="KW-0472">Membrane</keyword>
<keyword evidence="4" id="KW-1003">Cell membrane</keyword>
<keyword evidence="4 9" id="KW-0449">Lipoprotein</keyword>
<dbReference type="PANTHER" id="PTHR34183:SF1">
    <property type="entry name" value="ENDOLYTIC PEPTIDOGLYCAN TRANSGLYCOSYLASE RLPA"/>
    <property type="match status" value="1"/>
</dbReference>
<feature type="signal peptide" evidence="6">
    <location>
        <begin position="1"/>
        <end position="19"/>
    </location>
</feature>
<dbReference type="KEGG" id="tau:Tola_2831"/>
<dbReference type="SUPFAM" id="SSF110997">
    <property type="entry name" value="Sporulation related repeat"/>
    <property type="match status" value="1"/>
</dbReference>
<dbReference type="Proteomes" id="UP000009073">
    <property type="component" value="Chromosome"/>
</dbReference>
<dbReference type="EMBL" id="CP001616">
    <property type="protein sequence ID" value="ACQ94424.1"/>
    <property type="molecule type" value="Genomic_DNA"/>
</dbReference>
<comment type="function">
    <text evidence="4">Lytic transglycosylase with a strong preference for naked glycan strands that lack stem peptides.</text>
</comment>
<feature type="domain" description="RlpA-like protein double-psi beta-barrel" evidence="7">
    <location>
        <begin position="78"/>
        <end position="166"/>
    </location>
</feature>
<dbReference type="RefSeq" id="WP_015879873.1">
    <property type="nucleotide sequence ID" value="NC_012691.1"/>
</dbReference>
<sequence length="256" mass="28203">MVVKPYNFVACFLSLLLLAACSSQQPSTPSTPVKPKKPLIDVNGAVPRFEPPSRIGNKDYEVFGQPYKVWNGIQQYSTEGTASWYGPGFHGKYTSNGELYNQEDISAAHKNLPLPSYLRVTNLENGRRLIVRVNDRGPFHGDRILDLSHGAASRLGIIGSGTARVNVELIHPPRPANADQLIAQHQSRTIQLLATNNLKQARQVASDVEHRYGVPPRLVTVNNMYKLHVGPLEKPQAEQLLSKLKGSGFGGAFFLN</sequence>
<dbReference type="Gene3D" id="3.30.70.1070">
    <property type="entry name" value="Sporulation related repeat"/>
    <property type="match status" value="1"/>
</dbReference>
<dbReference type="Pfam" id="PF05036">
    <property type="entry name" value="SPOR"/>
    <property type="match status" value="1"/>
</dbReference>